<accession>A0A7S3SSU1</accession>
<name>A0A7S3SSU1_EMIHU</name>
<keyword evidence="3" id="KW-0812">Transmembrane</keyword>
<evidence type="ECO:0000313" key="10">
    <source>
        <dbReference type="EMBL" id="CAE0563950.1"/>
    </source>
</evidence>
<evidence type="ECO:0000256" key="6">
    <source>
        <dbReference type="ARBA" id="ARBA00022989"/>
    </source>
</evidence>
<keyword evidence="4" id="KW-0378">Hydrolase</keyword>
<feature type="compositionally biased region" description="Low complexity" evidence="9">
    <location>
        <begin position="203"/>
        <end position="217"/>
    </location>
</feature>
<evidence type="ECO:0000256" key="2">
    <source>
        <dbReference type="ARBA" id="ARBA00009559"/>
    </source>
</evidence>
<keyword evidence="7" id="KW-0333">Golgi apparatus</keyword>
<dbReference type="Gene3D" id="3.20.20.80">
    <property type="entry name" value="Glycosidases"/>
    <property type="match status" value="1"/>
</dbReference>
<keyword evidence="6" id="KW-1133">Transmembrane helix</keyword>
<evidence type="ECO:0000256" key="7">
    <source>
        <dbReference type="ARBA" id="ARBA00023034"/>
    </source>
</evidence>
<dbReference type="CDD" id="cd11574">
    <property type="entry name" value="GH99"/>
    <property type="match status" value="1"/>
</dbReference>
<sequence length="428" mass="46716">MESGNTASVAPPPRGATKTDREFVRATSGFQHRMPACAAFSVHVAFYLWYGTPALDGRWLHWDHATLPHWTDHMNERFPPGKPFIPPDEPHSPYYPARGLYSSRDESVLREQMREIAAAGIDSVMLSWWGQAGKDFRRDSQGVSTDELVPAVLDAAAAAGVGVSWHVEPYGGRTPASVLDDLRYLHERFGAHPALWRQPPPAGSRDGSASDGSASDGSASSLPLVFLYDVSAEHTGGGSPAEKRRARAAWREVMRQVRGSPFDATVLSLFLDERDVDFVADAGFDGAYSYFAASGFTEGSSPGGWRTLRQRMAATGKAFAPSVGPGYNDTLIRPWNGGATRPREGGRYYDEMWRAALDASASVVTITSYNEWGEGTQVEAARPHVTAAGAAYADYAPDPGGAYLDRTREWILRGRRERGCTAEERVEL</sequence>
<dbReference type="InterPro" id="IPR026071">
    <property type="entry name" value="Glyco_Hydrolase_99"/>
</dbReference>
<keyword evidence="5" id="KW-0735">Signal-anchor</keyword>
<comment type="similarity">
    <text evidence="2">Belongs to the glycosyl hydrolase 99 family.</text>
</comment>
<dbReference type="GO" id="GO:0004559">
    <property type="term" value="F:alpha-mannosidase activity"/>
    <property type="evidence" value="ECO:0007669"/>
    <property type="project" value="TreeGrafter"/>
</dbReference>
<dbReference type="PANTHER" id="PTHR13572">
    <property type="entry name" value="ENDO-ALPHA-1,2-MANNOSIDASE"/>
    <property type="match status" value="1"/>
</dbReference>
<dbReference type="PANTHER" id="PTHR13572:SF4">
    <property type="entry name" value="RE57134P"/>
    <property type="match status" value="1"/>
</dbReference>
<dbReference type="Pfam" id="PF16317">
    <property type="entry name" value="Glyco_hydro_99"/>
    <property type="match status" value="1"/>
</dbReference>
<evidence type="ECO:0000256" key="8">
    <source>
        <dbReference type="ARBA" id="ARBA00023136"/>
    </source>
</evidence>
<dbReference type="GO" id="GO:0000139">
    <property type="term" value="C:Golgi membrane"/>
    <property type="evidence" value="ECO:0007669"/>
    <property type="project" value="UniProtKB-SubCell"/>
</dbReference>
<proteinExistence type="inferred from homology"/>
<feature type="region of interest" description="Disordered" evidence="9">
    <location>
        <begin position="1"/>
        <end position="20"/>
    </location>
</feature>
<evidence type="ECO:0000256" key="1">
    <source>
        <dbReference type="ARBA" id="ARBA00004323"/>
    </source>
</evidence>
<comment type="subcellular location">
    <subcellularLocation>
        <location evidence="1">Golgi apparatus membrane</location>
        <topology evidence="1">Single-pass type II membrane protein</topology>
    </subcellularLocation>
</comment>
<evidence type="ECO:0000256" key="9">
    <source>
        <dbReference type="SAM" id="MobiDB-lite"/>
    </source>
</evidence>
<keyword evidence="8" id="KW-0472">Membrane</keyword>
<protein>
    <submittedName>
        <fullName evidence="10">Uncharacterized protein</fullName>
    </submittedName>
</protein>
<reference evidence="10" key="1">
    <citation type="submission" date="2021-01" db="EMBL/GenBank/DDBJ databases">
        <authorList>
            <person name="Corre E."/>
            <person name="Pelletier E."/>
            <person name="Niang G."/>
            <person name="Scheremetjew M."/>
            <person name="Finn R."/>
            <person name="Kale V."/>
            <person name="Holt S."/>
            <person name="Cochrane G."/>
            <person name="Meng A."/>
            <person name="Brown T."/>
            <person name="Cohen L."/>
        </authorList>
    </citation>
    <scope>NUCLEOTIDE SEQUENCE</scope>
    <source>
        <strain evidence="10">379</strain>
    </source>
</reference>
<dbReference type="EMBL" id="HBIR01033797">
    <property type="protein sequence ID" value="CAE0563950.1"/>
    <property type="molecule type" value="Transcribed_RNA"/>
</dbReference>
<evidence type="ECO:0000256" key="5">
    <source>
        <dbReference type="ARBA" id="ARBA00022968"/>
    </source>
</evidence>
<gene>
    <name evidence="10" type="ORF">EHUX00137_LOCUS26293</name>
</gene>
<evidence type="ECO:0000256" key="4">
    <source>
        <dbReference type="ARBA" id="ARBA00022801"/>
    </source>
</evidence>
<organism evidence="10">
    <name type="scientific">Emiliania huxleyi</name>
    <name type="common">Coccolithophore</name>
    <name type="synonym">Pontosphaera huxleyi</name>
    <dbReference type="NCBI Taxonomy" id="2903"/>
    <lineage>
        <taxon>Eukaryota</taxon>
        <taxon>Haptista</taxon>
        <taxon>Haptophyta</taxon>
        <taxon>Prymnesiophyceae</taxon>
        <taxon>Isochrysidales</taxon>
        <taxon>Noelaerhabdaceae</taxon>
        <taxon>Emiliania</taxon>
    </lineage>
</organism>
<feature type="region of interest" description="Disordered" evidence="9">
    <location>
        <begin position="195"/>
        <end position="217"/>
    </location>
</feature>
<dbReference type="AlphaFoldDB" id="A0A7S3SSU1"/>
<evidence type="ECO:0000256" key="3">
    <source>
        <dbReference type="ARBA" id="ARBA00022692"/>
    </source>
</evidence>